<dbReference type="SUPFAM" id="SSF54373">
    <property type="entry name" value="FAD-linked reductases, C-terminal domain"/>
    <property type="match status" value="1"/>
</dbReference>
<dbReference type="Gene3D" id="3.50.50.60">
    <property type="entry name" value="FAD/NAD(P)-binding domain"/>
    <property type="match status" value="1"/>
</dbReference>
<dbReference type="AlphaFoldDB" id="A0A229TC58"/>
<dbReference type="RefSeq" id="WP_093947833.1">
    <property type="nucleotide sequence ID" value="NZ_NMUL01000010.1"/>
</dbReference>
<feature type="domain" description="Glucose-methanol-choline oxidoreductase N-terminal" evidence="8">
    <location>
        <begin position="258"/>
        <end position="272"/>
    </location>
</feature>
<dbReference type="Gene3D" id="3.30.560.10">
    <property type="entry name" value="Glucose Oxidase, domain 3"/>
    <property type="match status" value="1"/>
</dbReference>
<feature type="domain" description="Glucose-methanol-choline oxidoreductase N-terminal" evidence="7">
    <location>
        <begin position="86"/>
        <end position="109"/>
    </location>
</feature>
<dbReference type="EMBL" id="NMUL01000010">
    <property type="protein sequence ID" value="OXM68511.1"/>
    <property type="molecule type" value="Genomic_DNA"/>
</dbReference>
<comment type="cofactor">
    <cofactor evidence="1 5">
        <name>FAD</name>
        <dbReference type="ChEBI" id="CHEBI:57692"/>
    </cofactor>
</comment>
<name>A0A229TC58_9PSEU</name>
<dbReference type="GO" id="GO:0050660">
    <property type="term" value="F:flavin adenine dinucleotide binding"/>
    <property type="evidence" value="ECO:0007669"/>
    <property type="project" value="InterPro"/>
</dbReference>
<evidence type="ECO:0000259" key="7">
    <source>
        <dbReference type="PROSITE" id="PS00623"/>
    </source>
</evidence>
<feature type="binding site" evidence="5">
    <location>
        <position position="223"/>
    </location>
    <ligand>
        <name>FAD</name>
        <dbReference type="ChEBI" id="CHEBI:57692"/>
    </ligand>
</feature>
<evidence type="ECO:0000256" key="4">
    <source>
        <dbReference type="ARBA" id="ARBA00022827"/>
    </source>
</evidence>
<keyword evidence="3 6" id="KW-0285">Flavoprotein</keyword>
<dbReference type="Proteomes" id="UP000215199">
    <property type="component" value="Unassembled WGS sequence"/>
</dbReference>
<dbReference type="PROSITE" id="PS00623">
    <property type="entry name" value="GMC_OXRED_1"/>
    <property type="match status" value="1"/>
</dbReference>
<dbReference type="PROSITE" id="PS00624">
    <property type="entry name" value="GMC_OXRED_2"/>
    <property type="match status" value="1"/>
</dbReference>
<evidence type="ECO:0000313" key="9">
    <source>
        <dbReference type="EMBL" id="OXM68511.1"/>
    </source>
</evidence>
<dbReference type="SUPFAM" id="SSF51905">
    <property type="entry name" value="FAD/NAD(P)-binding domain"/>
    <property type="match status" value="1"/>
</dbReference>
<protein>
    <submittedName>
        <fullName evidence="9">Choline dehydrogenase</fullName>
    </submittedName>
</protein>
<evidence type="ECO:0000313" key="10">
    <source>
        <dbReference type="Proteomes" id="UP000215199"/>
    </source>
</evidence>
<feature type="binding site" evidence="5">
    <location>
        <position position="446"/>
    </location>
    <ligand>
        <name>substrate</name>
    </ligand>
</feature>
<dbReference type="Pfam" id="PF05199">
    <property type="entry name" value="GMC_oxred_C"/>
    <property type="match status" value="1"/>
</dbReference>
<evidence type="ECO:0000256" key="2">
    <source>
        <dbReference type="ARBA" id="ARBA00010790"/>
    </source>
</evidence>
<comment type="similarity">
    <text evidence="2 6">Belongs to the GMC oxidoreductase family.</text>
</comment>
<reference evidence="10" key="1">
    <citation type="submission" date="2017-07" db="EMBL/GenBank/DDBJ databases">
        <title>Comparative genome mining reveals phylogenetic distribution patterns of secondary metabolites in Amycolatopsis.</title>
        <authorList>
            <person name="Adamek M."/>
            <person name="Alanjary M."/>
            <person name="Sales-Ortells H."/>
            <person name="Goodfellow M."/>
            <person name="Bull A.T."/>
            <person name="Kalinowski J."/>
            <person name="Ziemert N."/>
        </authorList>
    </citation>
    <scope>NUCLEOTIDE SEQUENCE [LARGE SCALE GENOMIC DNA]</scope>
    <source>
        <strain evidence="10">H5</strain>
    </source>
</reference>
<keyword evidence="4 5" id="KW-0274">FAD</keyword>
<keyword evidence="10" id="KW-1185">Reference proteome</keyword>
<dbReference type="InterPro" id="IPR012132">
    <property type="entry name" value="GMC_OxRdtase"/>
</dbReference>
<comment type="caution">
    <text evidence="9">The sequence shown here is derived from an EMBL/GenBank/DDBJ whole genome shotgun (WGS) entry which is preliminary data.</text>
</comment>
<dbReference type="InterPro" id="IPR000172">
    <property type="entry name" value="GMC_OxRdtase_N"/>
</dbReference>
<dbReference type="OrthoDB" id="9785276at2"/>
<feature type="binding site" evidence="5">
    <location>
        <position position="88"/>
    </location>
    <ligand>
        <name>FAD</name>
        <dbReference type="ChEBI" id="CHEBI:57692"/>
    </ligand>
</feature>
<organism evidence="9 10">
    <name type="scientific">Amycolatopsis vastitatis</name>
    <dbReference type="NCBI Taxonomy" id="1905142"/>
    <lineage>
        <taxon>Bacteria</taxon>
        <taxon>Bacillati</taxon>
        <taxon>Actinomycetota</taxon>
        <taxon>Actinomycetes</taxon>
        <taxon>Pseudonocardiales</taxon>
        <taxon>Pseudonocardiaceae</taxon>
        <taxon>Amycolatopsis</taxon>
    </lineage>
</organism>
<dbReference type="PANTHER" id="PTHR11552">
    <property type="entry name" value="GLUCOSE-METHANOL-CHOLINE GMC OXIDOREDUCTASE"/>
    <property type="match status" value="1"/>
</dbReference>
<sequence length="514" mass="53231">MRMQGFGVESFDFVIVGGGTAGCVLAGRLSEDPGVSVLLLEAGAATPPIGADDPQAWLSLVRSSAATGGVAQGESIAGSTDPIPRGRVLGGSSAINGMIFARGHRSSYDRWAEEGATGWGYTDLLPYFMRTESAPGRDPAIRGMTGPLAVAPASTPGPVFEASLEAAEEAGHRRAGDISGGLEEGFGWPDLNIVAGRRQNAVDAYLAPAAGRRNLRVVTGALVHRLLVNRGRCDGVEYSVGTELVQTRCTGEVVLAAGAIGSPPLLQRSGIGAADVVRPHGIPVVEDLPGVGENLQDHPTVSIVHLPGQPMPMARNNRLEALGLLRSDPEVGSPDLQVAFGDIPVPSSHGGEPETILVVLTSLMQPFSRGSVRLAGADPAVAPVVVPRYLADSRDLEAIAKGLEIARDICRTTASKPWYATEVVPGPDVGGDAALRAYAAASVSTYYHPVGTCRIGTDAMAVVDPELRVHGILGLRVADASVMPSIVSANTNATVYAIAERASELIQAAYRSGS</sequence>
<dbReference type="PIRSF" id="PIRSF000137">
    <property type="entry name" value="Alcohol_oxidase"/>
    <property type="match status" value="1"/>
</dbReference>
<dbReference type="InterPro" id="IPR007867">
    <property type="entry name" value="GMC_OxRtase_C"/>
</dbReference>
<evidence type="ECO:0000256" key="1">
    <source>
        <dbReference type="ARBA" id="ARBA00001974"/>
    </source>
</evidence>
<evidence type="ECO:0000256" key="6">
    <source>
        <dbReference type="RuleBase" id="RU003968"/>
    </source>
</evidence>
<dbReference type="PANTHER" id="PTHR11552:SF147">
    <property type="entry name" value="CHOLINE DEHYDROGENASE, MITOCHONDRIAL"/>
    <property type="match status" value="1"/>
</dbReference>
<proteinExistence type="inferred from homology"/>
<gene>
    <name evidence="9" type="ORF">CF165_13475</name>
</gene>
<dbReference type="GO" id="GO:0016614">
    <property type="term" value="F:oxidoreductase activity, acting on CH-OH group of donors"/>
    <property type="evidence" value="ECO:0007669"/>
    <property type="project" value="InterPro"/>
</dbReference>
<evidence type="ECO:0000259" key="8">
    <source>
        <dbReference type="PROSITE" id="PS00624"/>
    </source>
</evidence>
<evidence type="ECO:0000256" key="5">
    <source>
        <dbReference type="PIRSR" id="PIRSR000137-2"/>
    </source>
</evidence>
<dbReference type="Pfam" id="PF00732">
    <property type="entry name" value="GMC_oxred_N"/>
    <property type="match status" value="1"/>
</dbReference>
<accession>A0A229TC58</accession>
<dbReference type="PROSITE" id="PS51257">
    <property type="entry name" value="PROKAR_LIPOPROTEIN"/>
    <property type="match status" value="1"/>
</dbReference>
<evidence type="ECO:0000256" key="3">
    <source>
        <dbReference type="ARBA" id="ARBA00022630"/>
    </source>
</evidence>
<dbReference type="InterPro" id="IPR036188">
    <property type="entry name" value="FAD/NAD-bd_sf"/>
</dbReference>